<organism evidence="8 9">
    <name type="scientific">Azospirillum rugosum</name>
    <dbReference type="NCBI Taxonomy" id="416170"/>
    <lineage>
        <taxon>Bacteria</taxon>
        <taxon>Pseudomonadati</taxon>
        <taxon>Pseudomonadota</taxon>
        <taxon>Alphaproteobacteria</taxon>
        <taxon>Rhodospirillales</taxon>
        <taxon>Azospirillaceae</taxon>
        <taxon>Azospirillum</taxon>
    </lineage>
</organism>
<dbReference type="SUPFAM" id="SSF58104">
    <property type="entry name" value="Methyl-accepting chemotaxis protein (MCP) signaling domain"/>
    <property type="match status" value="1"/>
</dbReference>
<evidence type="ECO:0000256" key="2">
    <source>
        <dbReference type="ARBA" id="ARBA00029447"/>
    </source>
</evidence>
<dbReference type="Gene3D" id="6.10.340.10">
    <property type="match status" value="1"/>
</dbReference>
<reference evidence="8 9" key="1">
    <citation type="submission" date="2021-03" db="EMBL/GenBank/DDBJ databases">
        <title>Genomic Encyclopedia of Type Strains, Phase III (KMG-III): the genomes of soil and plant-associated and newly described type strains.</title>
        <authorList>
            <person name="Whitman W."/>
        </authorList>
    </citation>
    <scope>NUCLEOTIDE SEQUENCE [LARGE SCALE GENOMIC DNA]</scope>
    <source>
        <strain evidence="8 9">IMMIB AFH-6</strain>
    </source>
</reference>
<keyword evidence="4" id="KW-0175">Coiled coil</keyword>
<gene>
    <name evidence="8" type="ORF">J2851_006850</name>
</gene>
<evidence type="ECO:0000256" key="3">
    <source>
        <dbReference type="PROSITE-ProRule" id="PRU00284"/>
    </source>
</evidence>
<dbReference type="Gene3D" id="1.10.287.950">
    <property type="entry name" value="Methyl-accepting chemotaxis protein"/>
    <property type="match status" value="1"/>
</dbReference>
<evidence type="ECO:0000313" key="8">
    <source>
        <dbReference type="EMBL" id="MBP2297031.1"/>
    </source>
</evidence>
<comment type="similarity">
    <text evidence="2">Belongs to the methyl-accepting chemotaxis (MCP) protein family.</text>
</comment>
<evidence type="ECO:0000256" key="1">
    <source>
        <dbReference type="ARBA" id="ARBA00023224"/>
    </source>
</evidence>
<dbReference type="EMBL" id="JAGINP010000039">
    <property type="protein sequence ID" value="MBP2297031.1"/>
    <property type="molecule type" value="Genomic_DNA"/>
</dbReference>
<dbReference type="SMART" id="SM00283">
    <property type="entry name" value="MA"/>
    <property type="match status" value="1"/>
</dbReference>
<protein>
    <submittedName>
        <fullName evidence="8">Methyl-accepting chemotaxis protein</fullName>
    </submittedName>
</protein>
<dbReference type="InterPro" id="IPR003660">
    <property type="entry name" value="HAMP_dom"/>
</dbReference>
<name>A0ABS4SWU1_9PROT</name>
<feature type="transmembrane region" description="Helical" evidence="5">
    <location>
        <begin position="302"/>
        <end position="323"/>
    </location>
</feature>
<dbReference type="PROSITE" id="PS50111">
    <property type="entry name" value="CHEMOTAXIS_TRANSDUC_2"/>
    <property type="match status" value="1"/>
</dbReference>
<proteinExistence type="inferred from homology"/>
<evidence type="ECO:0000256" key="5">
    <source>
        <dbReference type="SAM" id="Phobius"/>
    </source>
</evidence>
<dbReference type="InterPro" id="IPR004089">
    <property type="entry name" value="MCPsignal_dom"/>
</dbReference>
<evidence type="ECO:0000256" key="4">
    <source>
        <dbReference type="SAM" id="Coils"/>
    </source>
</evidence>
<feature type="coiled-coil region" evidence="4">
    <location>
        <begin position="370"/>
        <end position="404"/>
    </location>
</feature>
<evidence type="ECO:0000313" key="9">
    <source>
        <dbReference type="Proteomes" id="UP000781958"/>
    </source>
</evidence>
<keyword evidence="1 3" id="KW-0807">Transducer</keyword>
<accession>A0ABS4SWU1</accession>
<feature type="domain" description="Methyl-accepting transducer" evidence="6">
    <location>
        <begin position="401"/>
        <end position="647"/>
    </location>
</feature>
<dbReference type="SUPFAM" id="SSF141371">
    <property type="entry name" value="PilZ domain-like"/>
    <property type="match status" value="1"/>
</dbReference>
<dbReference type="PANTHER" id="PTHR32089">
    <property type="entry name" value="METHYL-ACCEPTING CHEMOTAXIS PROTEIN MCPB"/>
    <property type="match status" value="1"/>
</dbReference>
<dbReference type="RefSeq" id="WP_209773158.1">
    <property type="nucleotide sequence ID" value="NZ_JAGINP010000039.1"/>
</dbReference>
<sequence length="776" mass="82422">MWSIVQNLRIAMKLAGSGIVVVVMVTSMVIGGYNAFNHVKTDTGLSQRAANVAATTQEILARFQAVAYANLAVATASSEDDIRRFAETSREQRAQSLDLIERMVELAVRPERKEALRKARDMMARYGELTDRGVAARLAYLKALNHGYLAAKETLDHEISGLVGATDPDSPVGTAVRDYEHGMKAVVDGFTAFLMTGTAADLARTADGRAALDGRAGALASLAAKYPRLQDALAAHRTLGTAIDGAAAARQENDRIWFTEARPLRLEMQELLSGTAVAAQALSAELAARTVATVDTAWDQTLAAALFVITLVVLLNGFLYRLIATPVTRLTATMTALARGDISVTVPAVGRSDEIGDMARAVEVFKRNSIENEQLRNDQERERQAAEQARRQALETMAETVERETRAAVNQVAERTRDMSDSAETMAQSAVQVSGNAQSVAAAAEQALANAQTVASATEQLTASIGEISSRIAHATAVSRSAVEQERQTQAAIRTLGEAVTQIGQAATLINSIAAQTNLLALNATIEAARAGEAGRGFAVVASEVKNLASQTAKATEEISTQIAQVQSGTSAAVTAVEAIGGAIRNMDEISGSIAAAMEEQAAATQEIARNIAETAHAAQEVATRIATVSQEASTAENRASTVHAVTAQVASGIDELRRVLVRVVRTATADVDRRREPRYAFNRRCRAEIGGATEEVHVENVSKGGATIIGARSLTARCAGSLWLGDGAPALAFEVIAVDGERQHVRFREDEKRRADVERYFASLTRGLSPVGRAA</sequence>
<keyword evidence="5" id="KW-1133">Transmembrane helix</keyword>
<dbReference type="SMART" id="SM00304">
    <property type="entry name" value="HAMP"/>
    <property type="match status" value="1"/>
</dbReference>
<feature type="domain" description="HAMP" evidence="7">
    <location>
        <begin position="321"/>
        <end position="374"/>
    </location>
</feature>
<evidence type="ECO:0000259" key="7">
    <source>
        <dbReference type="PROSITE" id="PS50885"/>
    </source>
</evidence>
<dbReference type="CDD" id="cd06225">
    <property type="entry name" value="HAMP"/>
    <property type="match status" value="1"/>
</dbReference>
<dbReference type="PROSITE" id="PS50885">
    <property type="entry name" value="HAMP"/>
    <property type="match status" value="1"/>
</dbReference>
<evidence type="ECO:0000259" key="6">
    <source>
        <dbReference type="PROSITE" id="PS50111"/>
    </source>
</evidence>
<comment type="caution">
    <text evidence="8">The sequence shown here is derived from an EMBL/GenBank/DDBJ whole genome shotgun (WGS) entry which is preliminary data.</text>
</comment>
<keyword evidence="5" id="KW-0472">Membrane</keyword>
<dbReference type="PANTHER" id="PTHR32089:SF112">
    <property type="entry name" value="LYSOZYME-LIKE PROTEIN-RELATED"/>
    <property type="match status" value="1"/>
</dbReference>
<dbReference type="Proteomes" id="UP000781958">
    <property type="component" value="Unassembled WGS sequence"/>
</dbReference>
<keyword evidence="5" id="KW-0812">Transmembrane</keyword>
<feature type="transmembrane region" description="Helical" evidence="5">
    <location>
        <begin position="12"/>
        <end position="36"/>
    </location>
</feature>
<dbReference type="Pfam" id="PF00015">
    <property type="entry name" value="MCPsignal"/>
    <property type="match status" value="1"/>
</dbReference>
<dbReference type="Pfam" id="PF00672">
    <property type="entry name" value="HAMP"/>
    <property type="match status" value="1"/>
</dbReference>
<keyword evidence="9" id="KW-1185">Reference proteome</keyword>